<protein>
    <submittedName>
        <fullName evidence="1">Uncharacterized protein</fullName>
    </submittedName>
</protein>
<keyword evidence="2" id="KW-1185">Reference proteome</keyword>
<evidence type="ECO:0000313" key="2">
    <source>
        <dbReference type="Proteomes" id="UP001500730"/>
    </source>
</evidence>
<comment type="caution">
    <text evidence="1">The sequence shown here is derived from an EMBL/GenBank/DDBJ whole genome shotgun (WGS) entry which is preliminary data.</text>
</comment>
<accession>A0ABP5Y299</accession>
<dbReference type="EMBL" id="BAAARE010000002">
    <property type="protein sequence ID" value="GAA2471652.1"/>
    <property type="molecule type" value="Genomic_DNA"/>
</dbReference>
<sequence length="154" mass="17290">MALGVFVGEHSHRRADGWSPSLLDRLLVDVEHDVHAAKELGMSTSSLYMERVRLEDGYHEDDLPFIEHALTQLFTQLERFDPSMVHIGLRVKDRGQPGMHTSVEVCISGLPTVIGVSNLGDTKAALNEAEAKVVAQLREAADRHHDRRPRQVRH</sequence>
<organism evidence="1 2">
    <name type="scientific">Terrabacter carboxydivorans</name>
    <dbReference type="NCBI Taxonomy" id="619730"/>
    <lineage>
        <taxon>Bacteria</taxon>
        <taxon>Bacillati</taxon>
        <taxon>Actinomycetota</taxon>
        <taxon>Actinomycetes</taxon>
        <taxon>Micrococcales</taxon>
        <taxon>Intrasporangiaceae</taxon>
        <taxon>Terrabacter</taxon>
    </lineage>
</organism>
<evidence type="ECO:0000313" key="1">
    <source>
        <dbReference type="EMBL" id="GAA2471652.1"/>
    </source>
</evidence>
<name>A0ABP5Y299_9MICO</name>
<gene>
    <name evidence="1" type="ORF">GCM10009858_06290</name>
</gene>
<reference evidence="2" key="1">
    <citation type="journal article" date="2019" name="Int. J. Syst. Evol. Microbiol.">
        <title>The Global Catalogue of Microorganisms (GCM) 10K type strain sequencing project: providing services to taxonomists for standard genome sequencing and annotation.</title>
        <authorList>
            <consortium name="The Broad Institute Genomics Platform"/>
            <consortium name="The Broad Institute Genome Sequencing Center for Infectious Disease"/>
            <person name="Wu L."/>
            <person name="Ma J."/>
        </authorList>
    </citation>
    <scope>NUCLEOTIDE SEQUENCE [LARGE SCALE GENOMIC DNA]</scope>
    <source>
        <strain evidence="2">JCM 16259</strain>
    </source>
</reference>
<proteinExistence type="predicted"/>
<dbReference type="Proteomes" id="UP001500730">
    <property type="component" value="Unassembled WGS sequence"/>
</dbReference>